<organism evidence="1 2">
    <name type="scientific">Acorus gramineus</name>
    <name type="common">Dwarf sweet flag</name>
    <dbReference type="NCBI Taxonomy" id="55184"/>
    <lineage>
        <taxon>Eukaryota</taxon>
        <taxon>Viridiplantae</taxon>
        <taxon>Streptophyta</taxon>
        <taxon>Embryophyta</taxon>
        <taxon>Tracheophyta</taxon>
        <taxon>Spermatophyta</taxon>
        <taxon>Magnoliopsida</taxon>
        <taxon>Liliopsida</taxon>
        <taxon>Acoraceae</taxon>
        <taxon>Acorus</taxon>
    </lineage>
</organism>
<sequence length="64" mass="7583">MFKTEILITKCQKVGNDLEVFGCSTPNMLSIQLDRPIPLAEYWIMWDSEQMLLMKKKITQIPHW</sequence>
<name>A0AAV9BZB3_ACOGR</name>
<dbReference type="Proteomes" id="UP001179952">
    <property type="component" value="Unassembled WGS sequence"/>
</dbReference>
<evidence type="ECO:0000313" key="2">
    <source>
        <dbReference type="Proteomes" id="UP001179952"/>
    </source>
</evidence>
<gene>
    <name evidence="1" type="ORF">QJS04_geneDACA004802</name>
</gene>
<evidence type="ECO:0000313" key="1">
    <source>
        <dbReference type="EMBL" id="KAK1281329.1"/>
    </source>
</evidence>
<accession>A0AAV9BZB3</accession>
<proteinExistence type="predicted"/>
<keyword evidence="2" id="KW-1185">Reference proteome</keyword>
<protein>
    <submittedName>
        <fullName evidence="1">Uncharacterized protein</fullName>
    </submittedName>
</protein>
<comment type="caution">
    <text evidence="1">The sequence shown here is derived from an EMBL/GenBank/DDBJ whole genome shotgun (WGS) entry which is preliminary data.</text>
</comment>
<reference evidence="1" key="1">
    <citation type="journal article" date="2023" name="Nat. Commun.">
        <title>Diploid and tetraploid genomes of Acorus and the evolution of monocots.</title>
        <authorList>
            <person name="Ma L."/>
            <person name="Liu K.W."/>
            <person name="Li Z."/>
            <person name="Hsiao Y.Y."/>
            <person name="Qi Y."/>
            <person name="Fu T."/>
            <person name="Tang G.D."/>
            <person name="Zhang D."/>
            <person name="Sun W.H."/>
            <person name="Liu D.K."/>
            <person name="Li Y."/>
            <person name="Chen G.Z."/>
            <person name="Liu X.D."/>
            <person name="Liao X.Y."/>
            <person name="Jiang Y.T."/>
            <person name="Yu X."/>
            <person name="Hao Y."/>
            <person name="Huang J."/>
            <person name="Zhao X.W."/>
            <person name="Ke S."/>
            <person name="Chen Y.Y."/>
            <person name="Wu W.L."/>
            <person name="Hsu J.L."/>
            <person name="Lin Y.F."/>
            <person name="Huang M.D."/>
            <person name="Li C.Y."/>
            <person name="Huang L."/>
            <person name="Wang Z.W."/>
            <person name="Zhao X."/>
            <person name="Zhong W.Y."/>
            <person name="Peng D.H."/>
            <person name="Ahmad S."/>
            <person name="Lan S."/>
            <person name="Zhang J.S."/>
            <person name="Tsai W.C."/>
            <person name="Van de Peer Y."/>
            <person name="Liu Z.J."/>
        </authorList>
    </citation>
    <scope>NUCLEOTIDE SEQUENCE</scope>
    <source>
        <strain evidence="1">SCP</strain>
    </source>
</reference>
<dbReference type="AlphaFoldDB" id="A0AAV9BZB3"/>
<reference evidence="1" key="2">
    <citation type="submission" date="2023-06" db="EMBL/GenBank/DDBJ databases">
        <authorList>
            <person name="Ma L."/>
            <person name="Liu K.-W."/>
            <person name="Li Z."/>
            <person name="Hsiao Y.-Y."/>
            <person name="Qi Y."/>
            <person name="Fu T."/>
            <person name="Tang G."/>
            <person name="Zhang D."/>
            <person name="Sun W.-H."/>
            <person name="Liu D.-K."/>
            <person name="Li Y."/>
            <person name="Chen G.-Z."/>
            <person name="Liu X.-D."/>
            <person name="Liao X.-Y."/>
            <person name="Jiang Y.-T."/>
            <person name="Yu X."/>
            <person name="Hao Y."/>
            <person name="Huang J."/>
            <person name="Zhao X.-W."/>
            <person name="Ke S."/>
            <person name="Chen Y.-Y."/>
            <person name="Wu W.-L."/>
            <person name="Hsu J.-L."/>
            <person name="Lin Y.-F."/>
            <person name="Huang M.-D."/>
            <person name="Li C.-Y."/>
            <person name="Huang L."/>
            <person name="Wang Z.-W."/>
            <person name="Zhao X."/>
            <person name="Zhong W.-Y."/>
            <person name="Peng D.-H."/>
            <person name="Ahmad S."/>
            <person name="Lan S."/>
            <person name="Zhang J.-S."/>
            <person name="Tsai W.-C."/>
            <person name="Van De Peer Y."/>
            <person name="Liu Z.-J."/>
        </authorList>
    </citation>
    <scope>NUCLEOTIDE SEQUENCE</scope>
    <source>
        <strain evidence="1">SCP</strain>
        <tissue evidence="1">Leaves</tissue>
    </source>
</reference>
<dbReference type="EMBL" id="JAUJYN010000001">
    <property type="protein sequence ID" value="KAK1281329.1"/>
    <property type="molecule type" value="Genomic_DNA"/>
</dbReference>